<keyword evidence="2" id="KW-1185">Reference proteome</keyword>
<accession>A0A364Y536</accession>
<dbReference type="AlphaFoldDB" id="A0A364Y536"/>
<evidence type="ECO:0000313" key="1">
    <source>
        <dbReference type="EMBL" id="RAW00937.1"/>
    </source>
</evidence>
<evidence type="ECO:0000313" key="2">
    <source>
        <dbReference type="Proteomes" id="UP000251889"/>
    </source>
</evidence>
<protein>
    <submittedName>
        <fullName evidence="1">DUF4197 domain-containing protein</fullName>
    </submittedName>
</protein>
<organism evidence="1 2">
    <name type="scientific">Pseudochryseolinea flava</name>
    <dbReference type="NCBI Taxonomy" id="2059302"/>
    <lineage>
        <taxon>Bacteria</taxon>
        <taxon>Pseudomonadati</taxon>
        <taxon>Bacteroidota</taxon>
        <taxon>Cytophagia</taxon>
        <taxon>Cytophagales</taxon>
        <taxon>Fulvivirgaceae</taxon>
        <taxon>Pseudochryseolinea</taxon>
    </lineage>
</organism>
<dbReference type="OrthoDB" id="5292580at2"/>
<dbReference type="EMBL" id="QMFY01000005">
    <property type="protein sequence ID" value="RAW00937.1"/>
    <property type="molecule type" value="Genomic_DNA"/>
</dbReference>
<name>A0A364Y536_9BACT</name>
<dbReference type="Pfam" id="PF13852">
    <property type="entry name" value="DUF4197"/>
    <property type="match status" value="1"/>
</dbReference>
<gene>
    <name evidence="1" type="ORF">DQQ10_11905</name>
</gene>
<dbReference type="Proteomes" id="UP000251889">
    <property type="component" value="Unassembled WGS sequence"/>
</dbReference>
<dbReference type="InterPro" id="IPR025245">
    <property type="entry name" value="DUF4197"/>
</dbReference>
<reference evidence="1 2" key="1">
    <citation type="submission" date="2018-06" db="EMBL/GenBank/DDBJ databases">
        <title>Chryseolinea flavus sp. nov., a member of the phylum Bacteroidetes isolated from soil.</title>
        <authorList>
            <person name="Li Y."/>
            <person name="Wang J."/>
        </authorList>
    </citation>
    <scope>NUCLEOTIDE SEQUENCE [LARGE SCALE GENOMIC DNA]</scope>
    <source>
        <strain evidence="1 2">SDU1-6</strain>
    </source>
</reference>
<comment type="caution">
    <text evidence="1">The sequence shown here is derived from an EMBL/GenBank/DDBJ whole genome shotgun (WGS) entry which is preliminary data.</text>
</comment>
<sequence>MHYRMNKSIVLIFCMTIIVTFSQAQISLKKLKKAVTGESVSTEEVAAGLKEALTNGVSKGSDLVSALDGYYKNPEIKIPFPPEVKQVETKLRQVGMGSEVDKFILALNRGAEDAAKEAKPIFVSAIKQMTIQDAWSILRGEKDAATQYLKKTTTAQLTEKFKPIIKQSLEKTNATKYYSDLVNAYNKLPFVQKVNPNLDDYATQKGIDGLFVMIAKEEKVIREDPAARTSDLLKKVFSQK</sequence>
<proteinExistence type="predicted"/>